<evidence type="ECO:0000313" key="3">
    <source>
        <dbReference type="EMBL" id="QPS83606.1"/>
    </source>
</evidence>
<dbReference type="KEGG" id="dla:I6G47_11310"/>
<feature type="domain" description="HTH cro/C1-type" evidence="2">
    <location>
        <begin position="15"/>
        <end position="69"/>
    </location>
</feature>
<evidence type="ECO:0000256" key="1">
    <source>
        <dbReference type="SAM" id="MobiDB-lite"/>
    </source>
</evidence>
<dbReference type="InterPro" id="IPR001387">
    <property type="entry name" value="Cro/C1-type_HTH"/>
</dbReference>
<organism evidence="3 4">
    <name type="scientific">Delftia lacustris</name>
    <dbReference type="NCBI Taxonomy" id="558537"/>
    <lineage>
        <taxon>Bacteria</taxon>
        <taxon>Pseudomonadati</taxon>
        <taxon>Pseudomonadota</taxon>
        <taxon>Betaproteobacteria</taxon>
        <taxon>Burkholderiales</taxon>
        <taxon>Comamonadaceae</taxon>
        <taxon>Delftia</taxon>
    </lineage>
</organism>
<dbReference type="EMBL" id="CP065748">
    <property type="protein sequence ID" value="QPS83606.1"/>
    <property type="molecule type" value="Genomic_DNA"/>
</dbReference>
<dbReference type="SUPFAM" id="SSF47413">
    <property type="entry name" value="lambda repressor-like DNA-binding domains"/>
    <property type="match status" value="1"/>
</dbReference>
<dbReference type="GO" id="GO:0003677">
    <property type="term" value="F:DNA binding"/>
    <property type="evidence" value="ECO:0007669"/>
    <property type="project" value="InterPro"/>
</dbReference>
<reference evidence="3 4" key="1">
    <citation type="submission" date="2020-12" db="EMBL/GenBank/DDBJ databases">
        <title>FDA dAtabase for Regulatory Grade micrObial Sequences (FDA-ARGOS): Supporting development and validation of Infectious Disease Dx tests.</title>
        <authorList>
            <person name="Sproer C."/>
            <person name="Gronow S."/>
            <person name="Severitt S."/>
            <person name="Schroder I."/>
            <person name="Tallon L."/>
            <person name="Sadzewicz L."/>
            <person name="Zhao X."/>
            <person name="Boylan J."/>
            <person name="Ott S."/>
            <person name="Bowen H."/>
            <person name="Vavikolanu K."/>
            <person name="Mehta A."/>
            <person name="Aluvathingal J."/>
            <person name="Nadendla S."/>
            <person name="Lowell S."/>
            <person name="Myers T."/>
            <person name="Yan Y."/>
            <person name="Sichtig H."/>
        </authorList>
    </citation>
    <scope>NUCLEOTIDE SEQUENCE [LARGE SCALE GENOMIC DNA]</scope>
    <source>
        <strain evidence="3 4">FDAARGOS_890</strain>
    </source>
</reference>
<dbReference type="PROSITE" id="PS50943">
    <property type="entry name" value="HTH_CROC1"/>
    <property type="match status" value="1"/>
</dbReference>
<dbReference type="SMART" id="SM00530">
    <property type="entry name" value="HTH_XRE"/>
    <property type="match status" value="1"/>
</dbReference>
<proteinExistence type="predicted"/>
<evidence type="ECO:0000313" key="4">
    <source>
        <dbReference type="Proteomes" id="UP000595064"/>
    </source>
</evidence>
<dbReference type="AlphaFoldDB" id="A0A7T2YXU3"/>
<sequence length="96" mass="10647">MDYLLQLPHQLAPQLKSLRKAAGMSQARLAHLLGISQARVAVIERDPLAVSVGQLAEILRLLDVQLVLRANDVPGSGREALELPPGWQRRKPQGRW</sequence>
<dbReference type="CDD" id="cd00093">
    <property type="entry name" value="HTH_XRE"/>
    <property type="match status" value="1"/>
</dbReference>
<accession>A0A7T2YXU3</accession>
<evidence type="ECO:0000259" key="2">
    <source>
        <dbReference type="PROSITE" id="PS50943"/>
    </source>
</evidence>
<feature type="region of interest" description="Disordered" evidence="1">
    <location>
        <begin position="75"/>
        <end position="96"/>
    </location>
</feature>
<protein>
    <submittedName>
        <fullName evidence="3">Helix-turn-helix transcriptional regulator</fullName>
    </submittedName>
</protein>
<name>A0A7T2YXU3_9BURK</name>
<dbReference type="Pfam" id="PF01381">
    <property type="entry name" value="HTH_3"/>
    <property type="match status" value="1"/>
</dbReference>
<dbReference type="RefSeq" id="WP_016454070.1">
    <property type="nucleotide sequence ID" value="NZ_CP065748.1"/>
</dbReference>
<gene>
    <name evidence="3" type="ORF">I6G47_11310</name>
</gene>
<dbReference type="Proteomes" id="UP000595064">
    <property type="component" value="Chromosome"/>
</dbReference>
<dbReference type="Gene3D" id="1.10.260.40">
    <property type="entry name" value="lambda repressor-like DNA-binding domains"/>
    <property type="match status" value="1"/>
</dbReference>
<keyword evidence="4" id="KW-1185">Reference proteome</keyword>
<dbReference type="InterPro" id="IPR010982">
    <property type="entry name" value="Lambda_DNA-bd_dom_sf"/>
</dbReference>